<dbReference type="PRINTS" id="PR00038">
    <property type="entry name" value="HTHLUXR"/>
</dbReference>
<evidence type="ECO:0000313" key="5">
    <source>
        <dbReference type="EMBL" id="QDT01157.1"/>
    </source>
</evidence>
<keyword evidence="1" id="KW-0238">DNA-binding</keyword>
<dbReference type="Pfam" id="PF00072">
    <property type="entry name" value="Response_reg"/>
    <property type="match status" value="1"/>
</dbReference>
<dbReference type="GO" id="GO:0003677">
    <property type="term" value="F:DNA binding"/>
    <property type="evidence" value="ECO:0007669"/>
    <property type="project" value="UniProtKB-KW"/>
</dbReference>
<dbReference type="OrthoDB" id="271936at2"/>
<dbReference type="SUPFAM" id="SSF46894">
    <property type="entry name" value="C-terminal effector domain of the bipartite response regulators"/>
    <property type="match status" value="1"/>
</dbReference>
<dbReference type="SMART" id="SM00421">
    <property type="entry name" value="HTH_LUXR"/>
    <property type="match status" value="1"/>
</dbReference>
<dbReference type="EMBL" id="CP036263">
    <property type="protein sequence ID" value="QDT01157.1"/>
    <property type="molecule type" value="Genomic_DNA"/>
</dbReference>
<dbReference type="PANTHER" id="PTHR43214:SF44">
    <property type="entry name" value="TWO-COMPONENT RESPONSE REGULATOR"/>
    <property type="match status" value="1"/>
</dbReference>
<reference evidence="5 6" key="1">
    <citation type="submission" date="2019-02" db="EMBL/GenBank/DDBJ databases">
        <title>Deep-cultivation of Planctomycetes and their phenomic and genomic characterization uncovers novel biology.</title>
        <authorList>
            <person name="Wiegand S."/>
            <person name="Jogler M."/>
            <person name="Boedeker C."/>
            <person name="Pinto D."/>
            <person name="Vollmers J."/>
            <person name="Rivas-Marin E."/>
            <person name="Kohn T."/>
            <person name="Peeters S.H."/>
            <person name="Heuer A."/>
            <person name="Rast P."/>
            <person name="Oberbeckmann S."/>
            <person name="Bunk B."/>
            <person name="Jeske O."/>
            <person name="Meyerdierks A."/>
            <person name="Storesund J.E."/>
            <person name="Kallscheuer N."/>
            <person name="Luecker S."/>
            <person name="Lage O.M."/>
            <person name="Pohl T."/>
            <person name="Merkel B.J."/>
            <person name="Hornburger P."/>
            <person name="Mueller R.-W."/>
            <person name="Bruemmer F."/>
            <person name="Labrenz M."/>
            <person name="Spormann A.M."/>
            <person name="Op den Camp H."/>
            <person name="Overmann J."/>
            <person name="Amann R."/>
            <person name="Jetten M.S.M."/>
            <person name="Mascher T."/>
            <person name="Medema M.H."/>
            <person name="Devos D.P."/>
            <person name="Kaster A.-K."/>
            <person name="Ovreas L."/>
            <person name="Rohde M."/>
            <person name="Galperin M.Y."/>
            <person name="Jogler C."/>
        </authorList>
    </citation>
    <scope>NUCLEOTIDE SEQUENCE [LARGE SCALE GENOMIC DNA]</scope>
    <source>
        <strain evidence="5 6">HG15A2</strain>
    </source>
</reference>
<dbReference type="RefSeq" id="WP_145063144.1">
    <property type="nucleotide sequence ID" value="NZ_CP036263.1"/>
</dbReference>
<dbReference type="InterPro" id="IPR039420">
    <property type="entry name" value="WalR-like"/>
</dbReference>
<evidence type="ECO:0000259" key="4">
    <source>
        <dbReference type="PROSITE" id="PS50110"/>
    </source>
</evidence>
<dbReference type="GO" id="GO:0000160">
    <property type="term" value="P:phosphorelay signal transduction system"/>
    <property type="evidence" value="ECO:0007669"/>
    <property type="project" value="InterPro"/>
</dbReference>
<dbReference type="KEGG" id="amob:HG15A2_44990"/>
<keyword evidence="2" id="KW-0597">Phosphoprotein</keyword>
<evidence type="ECO:0000313" key="6">
    <source>
        <dbReference type="Proteomes" id="UP000319852"/>
    </source>
</evidence>
<dbReference type="AlphaFoldDB" id="A0A517N1Z1"/>
<feature type="domain" description="Response regulatory" evidence="4">
    <location>
        <begin position="11"/>
        <end position="125"/>
    </location>
</feature>
<evidence type="ECO:0000256" key="1">
    <source>
        <dbReference type="ARBA" id="ARBA00023125"/>
    </source>
</evidence>
<dbReference type="PANTHER" id="PTHR43214">
    <property type="entry name" value="TWO-COMPONENT RESPONSE REGULATOR"/>
    <property type="match status" value="1"/>
</dbReference>
<dbReference type="InterPro" id="IPR016032">
    <property type="entry name" value="Sig_transdc_resp-reg_C-effctor"/>
</dbReference>
<dbReference type="Gene3D" id="1.10.10.10">
    <property type="entry name" value="Winged helix-like DNA-binding domain superfamily/Winged helix DNA-binding domain"/>
    <property type="match status" value="1"/>
</dbReference>
<name>A0A517N1Z1_9BACT</name>
<dbReference type="Gene3D" id="3.40.50.2300">
    <property type="match status" value="1"/>
</dbReference>
<dbReference type="InterPro" id="IPR011006">
    <property type="entry name" value="CheY-like_superfamily"/>
</dbReference>
<accession>A0A517N1Z1</accession>
<evidence type="ECO:0000259" key="3">
    <source>
        <dbReference type="PROSITE" id="PS50043"/>
    </source>
</evidence>
<sequence>MSEKRISEDAVVYVVDDDPQACRAVSELVHTFGYQVRSYNTAEEFLENASNDRPGCVVLDLRMPEADGLELHRRMIERGLNLPVVIITAYAETSVTVKSIRSGAVSVLDKPYADDDLWTHVQEAICKSEKELRLSKHQASLEERLKRLSPQDRAVLQLMLAGEKNRTIAKRLDVSLRTVENRRRRVFDVMEADSVAQLTRMVVEYEHKLLPKKDSNEAWLALPFERVA</sequence>
<feature type="modified residue" description="4-aspartylphosphate" evidence="2">
    <location>
        <position position="60"/>
    </location>
</feature>
<dbReference type="InterPro" id="IPR001789">
    <property type="entry name" value="Sig_transdc_resp-reg_receiver"/>
</dbReference>
<dbReference type="Pfam" id="PF00196">
    <property type="entry name" value="GerE"/>
    <property type="match status" value="1"/>
</dbReference>
<dbReference type="InterPro" id="IPR036388">
    <property type="entry name" value="WH-like_DNA-bd_sf"/>
</dbReference>
<keyword evidence="6" id="KW-1185">Reference proteome</keyword>
<evidence type="ECO:0000256" key="2">
    <source>
        <dbReference type="PROSITE-ProRule" id="PRU00169"/>
    </source>
</evidence>
<dbReference type="GO" id="GO:0006355">
    <property type="term" value="P:regulation of DNA-templated transcription"/>
    <property type="evidence" value="ECO:0007669"/>
    <property type="project" value="InterPro"/>
</dbReference>
<dbReference type="InterPro" id="IPR000792">
    <property type="entry name" value="Tscrpt_reg_LuxR_C"/>
</dbReference>
<proteinExistence type="predicted"/>
<protein>
    <submittedName>
        <fullName evidence="5">Response regulator protein TmoT</fullName>
    </submittedName>
</protein>
<feature type="domain" description="HTH luxR-type" evidence="3">
    <location>
        <begin position="141"/>
        <end position="206"/>
    </location>
</feature>
<organism evidence="5 6">
    <name type="scientific">Adhaeretor mobilis</name>
    <dbReference type="NCBI Taxonomy" id="1930276"/>
    <lineage>
        <taxon>Bacteria</taxon>
        <taxon>Pseudomonadati</taxon>
        <taxon>Planctomycetota</taxon>
        <taxon>Planctomycetia</taxon>
        <taxon>Pirellulales</taxon>
        <taxon>Lacipirellulaceae</taxon>
        <taxon>Adhaeretor</taxon>
    </lineage>
</organism>
<gene>
    <name evidence="5" type="primary">tmoT_2</name>
    <name evidence="5" type="ORF">HG15A2_44990</name>
</gene>
<dbReference type="SMART" id="SM00448">
    <property type="entry name" value="REC"/>
    <property type="match status" value="1"/>
</dbReference>
<dbReference type="SUPFAM" id="SSF52172">
    <property type="entry name" value="CheY-like"/>
    <property type="match status" value="1"/>
</dbReference>
<dbReference type="PROSITE" id="PS50110">
    <property type="entry name" value="RESPONSE_REGULATORY"/>
    <property type="match status" value="1"/>
</dbReference>
<dbReference type="Proteomes" id="UP000319852">
    <property type="component" value="Chromosome"/>
</dbReference>
<dbReference type="PROSITE" id="PS50043">
    <property type="entry name" value="HTH_LUXR_2"/>
    <property type="match status" value="1"/>
</dbReference>